<sequence length="137" mass="15362">MNPNSPLAAATYNYSDDRILSEMIIAPHVLYTEKDINMNMDKCPMCGNRLTPGLNYCEACGADVSVYDQVYHDVVYAYSATPIQPQYPQQQPYPPATPPQSTPQTPMTNCPHCGASIPQGTRFCPYCGKEIKKHHFW</sequence>
<feature type="compositionally biased region" description="Pro residues" evidence="1">
    <location>
        <begin position="91"/>
        <end position="101"/>
    </location>
</feature>
<evidence type="ECO:0000313" key="4">
    <source>
        <dbReference type="Proteomes" id="UP000470772"/>
    </source>
</evidence>
<evidence type="ECO:0000313" key="3">
    <source>
        <dbReference type="EMBL" id="MUN29769.1"/>
    </source>
</evidence>
<comment type="caution">
    <text evidence="3">The sequence shown here is derived from an EMBL/GenBank/DDBJ whole genome shotgun (WGS) entry which is preliminary data.</text>
</comment>
<reference evidence="3 4" key="1">
    <citation type="submission" date="2019-10" db="EMBL/GenBank/DDBJ databases">
        <title>Sequencing and Assembly of Multiple Reported Metal-Biooxidizing Members of the Extremely Thermoacidophilic Archaeal Family Sulfolobaceae.</title>
        <authorList>
            <person name="Counts J.A."/>
            <person name="Kelly R.M."/>
        </authorList>
    </citation>
    <scope>NUCLEOTIDE SEQUENCE [LARGE SCALE GENOMIC DNA]</scope>
    <source>
        <strain evidence="3 4">DSM 6482</strain>
    </source>
</reference>
<organism evidence="3 4">
    <name type="scientific">Sulfuracidifex metallicus DSM 6482 = JCM 9184</name>
    <dbReference type="NCBI Taxonomy" id="523847"/>
    <lineage>
        <taxon>Archaea</taxon>
        <taxon>Thermoproteota</taxon>
        <taxon>Thermoprotei</taxon>
        <taxon>Sulfolobales</taxon>
        <taxon>Sulfolobaceae</taxon>
        <taxon>Sulfuracidifex</taxon>
    </lineage>
</organism>
<dbReference type="RefSeq" id="WP_083477050.1">
    <property type="nucleotide sequence ID" value="NZ_BBBY01000075.1"/>
</dbReference>
<protein>
    <submittedName>
        <fullName evidence="3">Zinc-ribbon domain-containing protein</fullName>
    </submittedName>
</protein>
<dbReference type="OrthoDB" id="44188at2157"/>
<dbReference type="AlphaFoldDB" id="A0A6A9QNQ1"/>
<gene>
    <name evidence="3" type="ORF">GC250_10055</name>
</gene>
<dbReference type="EMBL" id="WGGD01000005">
    <property type="protein sequence ID" value="MUN29769.1"/>
    <property type="molecule type" value="Genomic_DNA"/>
</dbReference>
<dbReference type="InterPro" id="IPR025874">
    <property type="entry name" value="DZR"/>
</dbReference>
<name>A0A6A9QNQ1_SULME</name>
<accession>A0A6A9QNQ1</accession>
<feature type="region of interest" description="Disordered" evidence="1">
    <location>
        <begin position="86"/>
        <end position="105"/>
    </location>
</feature>
<evidence type="ECO:0000256" key="1">
    <source>
        <dbReference type="SAM" id="MobiDB-lite"/>
    </source>
</evidence>
<keyword evidence="4" id="KW-1185">Reference proteome</keyword>
<evidence type="ECO:0000259" key="2">
    <source>
        <dbReference type="Pfam" id="PF12773"/>
    </source>
</evidence>
<dbReference type="Proteomes" id="UP000470772">
    <property type="component" value="Unassembled WGS sequence"/>
</dbReference>
<proteinExistence type="predicted"/>
<dbReference type="Pfam" id="PF12773">
    <property type="entry name" value="DZR"/>
    <property type="match status" value="1"/>
</dbReference>
<feature type="domain" description="DZANK-type" evidence="2">
    <location>
        <begin position="43"/>
        <end position="128"/>
    </location>
</feature>